<keyword evidence="1" id="KW-0175">Coiled coil</keyword>
<organism evidence="3 4">
    <name type="scientific">Marimonas arenosa</name>
    <dbReference type="NCBI Taxonomy" id="1795305"/>
    <lineage>
        <taxon>Bacteria</taxon>
        <taxon>Pseudomonadati</taxon>
        <taxon>Pseudomonadota</taxon>
        <taxon>Alphaproteobacteria</taxon>
        <taxon>Rhodobacterales</taxon>
        <taxon>Paracoccaceae</taxon>
        <taxon>Marimonas</taxon>
    </lineage>
</organism>
<dbReference type="Proteomes" id="UP001226762">
    <property type="component" value="Unassembled WGS sequence"/>
</dbReference>
<keyword evidence="4" id="KW-1185">Reference proteome</keyword>
<sequence>MAFDFEQFLGKPLDWELQRCVALIPDQDWDKGPEHIAEKIEDIRAEYEAEKSAGQSREPEYEPENVTHLFRHPRSAVASVTYAAASINQSFEQFGMETAQWLNETPEFLRSLELVPANLKRIGDILANQPQNEASEQALREEIGSLNARIAQLEKELAKAKDDLELEAKPWFEKLALLRTGLAAAIGTVWTVSGDDLGPKKRCEMLAEFWEFFGGPEWECGEEKPAHKLPETELPPTTEA</sequence>
<evidence type="ECO:0000256" key="2">
    <source>
        <dbReference type="SAM" id="MobiDB-lite"/>
    </source>
</evidence>
<dbReference type="EMBL" id="JANHAX010000001">
    <property type="protein sequence ID" value="MDQ2088581.1"/>
    <property type="molecule type" value="Genomic_DNA"/>
</dbReference>
<feature type="compositionally biased region" description="Basic and acidic residues" evidence="2">
    <location>
        <begin position="221"/>
        <end position="231"/>
    </location>
</feature>
<evidence type="ECO:0000313" key="4">
    <source>
        <dbReference type="Proteomes" id="UP001226762"/>
    </source>
</evidence>
<evidence type="ECO:0000256" key="1">
    <source>
        <dbReference type="SAM" id="Coils"/>
    </source>
</evidence>
<comment type="caution">
    <text evidence="3">The sequence shown here is derived from an EMBL/GenBank/DDBJ whole genome shotgun (WGS) entry which is preliminary data.</text>
</comment>
<accession>A0AAE4B4X0</accession>
<proteinExistence type="predicted"/>
<feature type="coiled-coil region" evidence="1">
    <location>
        <begin position="136"/>
        <end position="163"/>
    </location>
</feature>
<reference evidence="3" key="1">
    <citation type="submission" date="2022-07" db="EMBL/GenBank/DDBJ databases">
        <authorList>
            <person name="Otstavnykh N."/>
            <person name="Isaeva M."/>
            <person name="Bystritskaya E."/>
        </authorList>
    </citation>
    <scope>NUCLEOTIDE SEQUENCE</scope>
    <source>
        <strain evidence="3">KCTC 52189</strain>
    </source>
</reference>
<feature type="region of interest" description="Disordered" evidence="2">
    <location>
        <begin position="221"/>
        <end position="240"/>
    </location>
</feature>
<reference evidence="3" key="2">
    <citation type="submission" date="2023-02" db="EMBL/GenBank/DDBJ databases">
        <title>'Rhodoalgimonas zhirmunskyi' gen. nov., isolated from a red alga.</title>
        <authorList>
            <person name="Nedashkovskaya O.I."/>
            <person name="Otstavnykh N.Y."/>
            <person name="Bystritskaya E.P."/>
            <person name="Balabanova L.A."/>
            <person name="Isaeva M.P."/>
        </authorList>
    </citation>
    <scope>NUCLEOTIDE SEQUENCE</scope>
    <source>
        <strain evidence="3">KCTC 52189</strain>
    </source>
</reference>
<gene>
    <name evidence="3" type="ORF">NO357_01530</name>
</gene>
<name>A0AAE4B4X0_9RHOB</name>
<evidence type="ECO:0000313" key="3">
    <source>
        <dbReference type="EMBL" id="MDQ2088581.1"/>
    </source>
</evidence>
<dbReference type="AlphaFoldDB" id="A0AAE4B4X0"/>
<dbReference type="RefSeq" id="WP_306733845.1">
    <property type="nucleotide sequence ID" value="NZ_JANHAX010000001.1"/>
</dbReference>
<protein>
    <submittedName>
        <fullName evidence="3">Uncharacterized protein</fullName>
    </submittedName>
</protein>